<dbReference type="Proteomes" id="UP000886523">
    <property type="component" value="Unassembled WGS sequence"/>
</dbReference>
<evidence type="ECO:0000313" key="2">
    <source>
        <dbReference type="EMBL" id="KAF9508985.1"/>
    </source>
</evidence>
<feature type="region of interest" description="Disordered" evidence="1">
    <location>
        <begin position="1"/>
        <end position="28"/>
    </location>
</feature>
<accession>A0A9P6AN99</accession>
<protein>
    <submittedName>
        <fullName evidence="2">Uncharacterized protein</fullName>
    </submittedName>
</protein>
<keyword evidence="3" id="KW-1185">Reference proteome</keyword>
<feature type="region of interest" description="Disordered" evidence="1">
    <location>
        <begin position="262"/>
        <end position="291"/>
    </location>
</feature>
<reference evidence="2" key="1">
    <citation type="journal article" date="2020" name="Nat. Commun.">
        <title>Large-scale genome sequencing of mycorrhizal fungi provides insights into the early evolution of symbiotic traits.</title>
        <authorList>
            <person name="Miyauchi S."/>
            <person name="Kiss E."/>
            <person name="Kuo A."/>
            <person name="Drula E."/>
            <person name="Kohler A."/>
            <person name="Sanchez-Garcia M."/>
            <person name="Morin E."/>
            <person name="Andreopoulos B."/>
            <person name="Barry K.W."/>
            <person name="Bonito G."/>
            <person name="Buee M."/>
            <person name="Carver A."/>
            <person name="Chen C."/>
            <person name="Cichocki N."/>
            <person name="Clum A."/>
            <person name="Culley D."/>
            <person name="Crous P.W."/>
            <person name="Fauchery L."/>
            <person name="Girlanda M."/>
            <person name="Hayes R.D."/>
            <person name="Keri Z."/>
            <person name="LaButti K."/>
            <person name="Lipzen A."/>
            <person name="Lombard V."/>
            <person name="Magnuson J."/>
            <person name="Maillard F."/>
            <person name="Murat C."/>
            <person name="Nolan M."/>
            <person name="Ohm R.A."/>
            <person name="Pangilinan J."/>
            <person name="Pereira M.F."/>
            <person name="Perotto S."/>
            <person name="Peter M."/>
            <person name="Pfister S."/>
            <person name="Riley R."/>
            <person name="Sitrit Y."/>
            <person name="Stielow J.B."/>
            <person name="Szollosi G."/>
            <person name="Zifcakova L."/>
            <person name="Stursova M."/>
            <person name="Spatafora J.W."/>
            <person name="Tedersoo L."/>
            <person name="Vaario L.M."/>
            <person name="Yamada A."/>
            <person name="Yan M."/>
            <person name="Wang P."/>
            <person name="Xu J."/>
            <person name="Bruns T."/>
            <person name="Baldrian P."/>
            <person name="Vilgalys R."/>
            <person name="Dunand C."/>
            <person name="Henrissat B."/>
            <person name="Grigoriev I.V."/>
            <person name="Hibbett D."/>
            <person name="Nagy L.G."/>
            <person name="Martin F.M."/>
        </authorList>
    </citation>
    <scope>NUCLEOTIDE SEQUENCE</scope>
    <source>
        <strain evidence="2">UP504</strain>
    </source>
</reference>
<dbReference type="Gene3D" id="1.20.930.20">
    <property type="entry name" value="Adaptor protein Cbl, N-terminal domain"/>
    <property type="match status" value="1"/>
</dbReference>
<name>A0A9P6AN99_9AGAM</name>
<feature type="compositionally biased region" description="Basic and acidic residues" evidence="1">
    <location>
        <begin position="263"/>
        <end position="278"/>
    </location>
</feature>
<dbReference type="AlphaFoldDB" id="A0A9P6AN99"/>
<evidence type="ECO:0000313" key="3">
    <source>
        <dbReference type="Proteomes" id="UP000886523"/>
    </source>
</evidence>
<sequence length="291" mass="32026">MSSRRLFSPRRPSVQSSLPPSGSLPNGASISTVRRTIATAPQPARPDCLNGATGPGWDATLVISSILRDMPALPPTLSGPLTQVFDVVSEVIEAVKTMRDGRDRCTQLMVRVTRFLEIFVNRLKGNNIDDTRITSSLHILRRNLMAIHADARQWSRLNLVKRYLQRDKIMNAISTHGENLTDCLHTFQRADVIVKIVTLMTAPSPPDRVERVAFPGLPLSARPLAASENTLGSIIAAGLHDFFERPTGHAVFEQIGMAVQGRLESRDNPRRWESDSDPRSAANQGPDGARV</sequence>
<dbReference type="InterPro" id="IPR059179">
    <property type="entry name" value="MLKL-like_MCAfunc"/>
</dbReference>
<dbReference type="CDD" id="cd21037">
    <property type="entry name" value="MLKL_NTD"/>
    <property type="match status" value="1"/>
</dbReference>
<dbReference type="EMBL" id="MU129046">
    <property type="protein sequence ID" value="KAF9508985.1"/>
    <property type="molecule type" value="Genomic_DNA"/>
</dbReference>
<gene>
    <name evidence="2" type="ORF">BS47DRAFT_1365587</name>
</gene>
<dbReference type="InterPro" id="IPR036537">
    <property type="entry name" value="Adaptor_Cbl_N_dom_sf"/>
</dbReference>
<proteinExistence type="predicted"/>
<comment type="caution">
    <text evidence="2">The sequence shown here is derived from an EMBL/GenBank/DDBJ whole genome shotgun (WGS) entry which is preliminary data.</text>
</comment>
<dbReference type="GO" id="GO:0007166">
    <property type="term" value="P:cell surface receptor signaling pathway"/>
    <property type="evidence" value="ECO:0007669"/>
    <property type="project" value="InterPro"/>
</dbReference>
<evidence type="ECO:0000256" key="1">
    <source>
        <dbReference type="SAM" id="MobiDB-lite"/>
    </source>
</evidence>
<organism evidence="2 3">
    <name type="scientific">Hydnum rufescens UP504</name>
    <dbReference type="NCBI Taxonomy" id="1448309"/>
    <lineage>
        <taxon>Eukaryota</taxon>
        <taxon>Fungi</taxon>
        <taxon>Dikarya</taxon>
        <taxon>Basidiomycota</taxon>
        <taxon>Agaricomycotina</taxon>
        <taxon>Agaricomycetes</taxon>
        <taxon>Cantharellales</taxon>
        <taxon>Hydnaceae</taxon>
        <taxon>Hydnum</taxon>
    </lineage>
</organism>